<dbReference type="EMBL" id="PYNF01000003">
    <property type="protein sequence ID" value="PSV00318.1"/>
    <property type="molecule type" value="Genomic_DNA"/>
</dbReference>
<organism evidence="1 2">
    <name type="scientific">Photobacterium kishitanii</name>
    <dbReference type="NCBI Taxonomy" id="318456"/>
    <lineage>
        <taxon>Bacteria</taxon>
        <taxon>Pseudomonadati</taxon>
        <taxon>Pseudomonadota</taxon>
        <taxon>Gammaproteobacteria</taxon>
        <taxon>Vibrionales</taxon>
        <taxon>Vibrionaceae</taxon>
        <taxon>Photobacterium</taxon>
    </lineage>
</organism>
<dbReference type="InterPro" id="IPR021436">
    <property type="entry name" value="DUF3085"/>
</dbReference>
<dbReference type="RefSeq" id="WP_107288948.1">
    <property type="nucleotide sequence ID" value="NZ_PYNF01000003.1"/>
</dbReference>
<accession>A0A2T3KKS1</accession>
<proteinExistence type="predicted"/>
<evidence type="ECO:0000313" key="2">
    <source>
        <dbReference type="Proteomes" id="UP000241426"/>
    </source>
</evidence>
<dbReference type="Proteomes" id="UP000241426">
    <property type="component" value="Unassembled WGS sequence"/>
</dbReference>
<reference evidence="1 2" key="1">
    <citation type="submission" date="2018-01" db="EMBL/GenBank/DDBJ databases">
        <title>Whole genome sequencing of Histamine producing bacteria.</title>
        <authorList>
            <person name="Butler K."/>
        </authorList>
    </citation>
    <scope>NUCLEOTIDE SEQUENCE [LARGE SCALE GENOMIC DNA]</scope>
    <source>
        <strain evidence="1 2">FS-7.2</strain>
    </source>
</reference>
<evidence type="ECO:0000313" key="1">
    <source>
        <dbReference type="EMBL" id="PSV00318.1"/>
    </source>
</evidence>
<dbReference type="AlphaFoldDB" id="A0A2T3KKS1"/>
<dbReference type="Pfam" id="PF11284">
    <property type="entry name" value="DUF3085"/>
    <property type="match status" value="1"/>
</dbReference>
<comment type="caution">
    <text evidence="1">The sequence shown here is derived from an EMBL/GenBank/DDBJ whole genome shotgun (WGS) entry which is preliminary data.</text>
</comment>
<name>A0A2T3KKS1_9GAMM</name>
<sequence length="157" mass="17368">MTNARFDVAKIATLVEELKTATEFRACCSDLYNPELHIGGVVRDNQGRAKSDPLFSYPDSGNIDKTKLEPQFWLVKDSGLYLMSNAVKKEGSGRSYVVYAAGCDPEQDPDCHENSAAIFGGDDGVITLPVSWYDYAKEKNKRVFNIKFSGDSISLNL</sequence>
<evidence type="ECO:0008006" key="3">
    <source>
        <dbReference type="Google" id="ProtNLM"/>
    </source>
</evidence>
<gene>
    <name evidence="1" type="ORF">C9J27_04120</name>
</gene>
<protein>
    <recommendedName>
        <fullName evidence="3">DUF3085 domain-containing protein</fullName>
    </recommendedName>
</protein>